<evidence type="ECO:0000313" key="1">
    <source>
        <dbReference type="EMBL" id="KEQ58685.1"/>
    </source>
</evidence>
<reference evidence="1 2" key="1">
    <citation type="journal article" date="2014" name="BMC Genomics">
        <title>Genome sequencing of four Aureobasidium pullulans varieties: biotechnological potential, stress tolerance, and description of new species.</title>
        <authorList>
            <person name="Gostin Ar C."/>
            <person name="Ohm R.A."/>
            <person name="Kogej T."/>
            <person name="Sonjak S."/>
            <person name="Turk M."/>
            <person name="Zajc J."/>
            <person name="Zalar P."/>
            <person name="Grube M."/>
            <person name="Sun H."/>
            <person name="Han J."/>
            <person name="Sharma A."/>
            <person name="Chiniquy J."/>
            <person name="Ngan C.Y."/>
            <person name="Lipzen A."/>
            <person name="Barry K."/>
            <person name="Grigoriev I.V."/>
            <person name="Gunde-Cimerman N."/>
        </authorList>
    </citation>
    <scope>NUCLEOTIDE SEQUENCE [LARGE SCALE GENOMIC DNA]</scope>
    <source>
        <strain evidence="1 2">CBS 110374</strain>
    </source>
</reference>
<dbReference type="HOGENOM" id="CLU_658858_0_0_1"/>
<name>A0A074VDD6_AURM1</name>
<dbReference type="Proteomes" id="UP000030672">
    <property type="component" value="Unassembled WGS sequence"/>
</dbReference>
<dbReference type="GeneID" id="63918732"/>
<evidence type="ECO:0000313" key="2">
    <source>
        <dbReference type="Proteomes" id="UP000030672"/>
    </source>
</evidence>
<protein>
    <recommendedName>
        <fullName evidence="3">F-box domain-containing protein</fullName>
    </recommendedName>
</protein>
<organism evidence="1 2">
    <name type="scientific">Aureobasidium melanogenum (strain CBS 110374)</name>
    <name type="common">Aureobasidium pullulans var. melanogenum</name>
    <dbReference type="NCBI Taxonomy" id="1043003"/>
    <lineage>
        <taxon>Eukaryota</taxon>
        <taxon>Fungi</taxon>
        <taxon>Dikarya</taxon>
        <taxon>Ascomycota</taxon>
        <taxon>Pezizomycotina</taxon>
        <taxon>Dothideomycetes</taxon>
        <taxon>Dothideomycetidae</taxon>
        <taxon>Dothideales</taxon>
        <taxon>Saccotheciaceae</taxon>
        <taxon>Aureobasidium</taxon>
    </lineage>
</organism>
<dbReference type="RefSeq" id="XP_040875708.1">
    <property type="nucleotide sequence ID" value="XM_041025359.1"/>
</dbReference>
<dbReference type="EMBL" id="KL584853">
    <property type="protein sequence ID" value="KEQ58685.1"/>
    <property type="molecule type" value="Genomic_DNA"/>
</dbReference>
<sequence>MDEDNFLNGFAEDTFSSGNDIKNENFNSGPLSPEVSDTVNTIYCLPSGDRLPSGASPAAERIGNVPEIWMNILSQADQVTLKAAIRVNKAWYTEGAPHLWHTPDEAGLRFDGIPRRHPERIAFYAGLVRHIQYSVWTDRGNHWRRDTGSRKKQMMPKLPNLTSLECLTSSLSERTARQLRSIFVPSLRQITIGDHVAYDSYMQRPEELGGVSWFDIMCMECPFLEYLSLGECSGISKEDFHHFLARATNLRTIRLDRGNEQLLIDPVRPFLKSLKVCSEWMMRHDSCDMLSQMHGLEYLDIAVADATITSERLLNIQSLRRLTHLHIWPTNNIGTTKCTVTAAELISLIEALQELVDLRIWLEFDFFRFEEAVEVAYDLPGRYPQFDDLENRRSYLAYLRKIAGAECMVTLEEIV</sequence>
<dbReference type="AlphaFoldDB" id="A0A074VDD6"/>
<dbReference type="InterPro" id="IPR032675">
    <property type="entry name" value="LRR_dom_sf"/>
</dbReference>
<dbReference type="SUPFAM" id="SSF52047">
    <property type="entry name" value="RNI-like"/>
    <property type="match status" value="1"/>
</dbReference>
<evidence type="ECO:0008006" key="3">
    <source>
        <dbReference type="Google" id="ProtNLM"/>
    </source>
</evidence>
<accession>A0A074VDD6</accession>
<proteinExistence type="predicted"/>
<keyword evidence="2" id="KW-1185">Reference proteome</keyword>
<gene>
    <name evidence="1" type="ORF">M437DRAFT_69831</name>
</gene>
<dbReference type="Gene3D" id="3.80.10.10">
    <property type="entry name" value="Ribonuclease Inhibitor"/>
    <property type="match status" value="1"/>
</dbReference>